<keyword evidence="2" id="KW-1185">Reference proteome</keyword>
<evidence type="ECO:0000313" key="2">
    <source>
        <dbReference type="Proteomes" id="UP001185737"/>
    </source>
</evidence>
<sequence length="40" mass="4301">MVRRYRDAGATDVVFTQTDLVGVAARASQVLGHLAAQENI</sequence>
<evidence type="ECO:0000313" key="1">
    <source>
        <dbReference type="EMBL" id="MDV6286823.1"/>
    </source>
</evidence>
<dbReference type="RefSeq" id="WP_317571805.1">
    <property type="nucleotide sequence ID" value="NZ_JAWLKA010000047.1"/>
</dbReference>
<reference evidence="1 2" key="1">
    <citation type="submission" date="2023-10" db="EMBL/GenBank/DDBJ databases">
        <title>Development of a sustainable strategy for remediation of hydrocarbon-contaminated territories based on the waste exchange concept.</title>
        <authorList>
            <person name="Krivoruchko A."/>
        </authorList>
    </citation>
    <scope>NUCLEOTIDE SEQUENCE [LARGE SCALE GENOMIC DNA]</scope>
    <source>
        <strain evidence="1 2">IEGM 60</strain>
    </source>
</reference>
<proteinExistence type="predicted"/>
<dbReference type="Proteomes" id="UP001185737">
    <property type="component" value="Unassembled WGS sequence"/>
</dbReference>
<dbReference type="EMBL" id="JAWLKA010000047">
    <property type="protein sequence ID" value="MDV6286823.1"/>
    <property type="molecule type" value="Genomic_DNA"/>
</dbReference>
<protein>
    <submittedName>
        <fullName evidence="1">Uncharacterized protein</fullName>
    </submittedName>
</protein>
<organism evidence="1 2">
    <name type="scientific">Rhodococcus jostii</name>
    <dbReference type="NCBI Taxonomy" id="132919"/>
    <lineage>
        <taxon>Bacteria</taxon>
        <taxon>Bacillati</taxon>
        <taxon>Actinomycetota</taxon>
        <taxon>Actinomycetes</taxon>
        <taxon>Mycobacteriales</taxon>
        <taxon>Nocardiaceae</taxon>
        <taxon>Rhodococcus</taxon>
    </lineage>
</organism>
<name>A0ABU4CUA2_RHOJO</name>
<accession>A0ABU4CUA2</accession>
<gene>
    <name evidence="1" type="ORF">R3Q59_40825</name>
</gene>
<comment type="caution">
    <text evidence="1">The sequence shown here is derived from an EMBL/GenBank/DDBJ whole genome shotgun (WGS) entry which is preliminary data.</text>
</comment>